<dbReference type="STRING" id="334426.A0A158PE30"/>
<feature type="coiled-coil region" evidence="1">
    <location>
        <begin position="114"/>
        <end position="170"/>
    </location>
</feature>
<keyword evidence="1" id="KW-0175">Coiled coil</keyword>
<organism evidence="4">
    <name type="scientific">Angiostrongylus costaricensis</name>
    <name type="common">Nematode worm</name>
    <dbReference type="NCBI Taxonomy" id="334426"/>
    <lineage>
        <taxon>Eukaryota</taxon>
        <taxon>Metazoa</taxon>
        <taxon>Ecdysozoa</taxon>
        <taxon>Nematoda</taxon>
        <taxon>Chromadorea</taxon>
        <taxon>Rhabditida</taxon>
        <taxon>Rhabditina</taxon>
        <taxon>Rhabditomorpha</taxon>
        <taxon>Strongyloidea</taxon>
        <taxon>Metastrongylidae</taxon>
        <taxon>Angiostrongylus</taxon>
    </lineage>
</organism>
<name>A0A158PE30_ANGCS</name>
<dbReference type="EMBL" id="UYYA01000213">
    <property type="protein sequence ID" value="VDM53016.1"/>
    <property type="molecule type" value="Genomic_DNA"/>
</dbReference>
<proteinExistence type="predicted"/>
<evidence type="ECO:0000313" key="3">
    <source>
        <dbReference type="Proteomes" id="UP000267027"/>
    </source>
</evidence>
<reference evidence="2 3" key="2">
    <citation type="submission" date="2018-11" db="EMBL/GenBank/DDBJ databases">
        <authorList>
            <consortium name="Pathogen Informatics"/>
        </authorList>
    </citation>
    <scope>NUCLEOTIDE SEQUENCE [LARGE SCALE GENOMIC DNA]</scope>
    <source>
        <strain evidence="2 3">Costa Rica</strain>
    </source>
</reference>
<sequence length="465" mass="53594">MDMVGYFEKAEQTAVDHCRTFTAGDTHTEVPIEGNRQSTLRGTGELLDRDKMASHGVEIKCRRGRPPKAKQQSEVQERIQNEEALRGPLPSIAGVKRKSPKVRYTHSVEFLAKQERRRVEREALKERNRELRKACKDAKRRKKLEEKERKKMEKLKRKEMKEMLRQQRREMHKAKKFVAKQASLENMEKVQLPILDEIQSHRNGVVAYFVVEHNEAATQGILYAQLADTSFSTLPEEMYFVQTEILNVIGHIVKQSERNRSAMFNTVFDARFISATDHWPSFFYAVVLMRESASLHDLWVNYNKSPIGSDEKKAWSLGTVGRLASDILEVVVSTELKDIALSGDSISHSHWLGTAEYAPLCWHRKGNRSVMGVADCAEVLLYIVLDMTGFLTWRGLHKDLVPFVKLLMRAESLRYKLEMEKAEYESWMIRREFAQRIAAQTKREQATAIMRVHDLNEGGTGNTSN</sequence>
<evidence type="ECO:0000313" key="2">
    <source>
        <dbReference type="EMBL" id="VDM53016.1"/>
    </source>
</evidence>
<evidence type="ECO:0000313" key="4">
    <source>
        <dbReference type="WBParaSite" id="ACOC_0000143001-mRNA-1"/>
    </source>
</evidence>
<gene>
    <name evidence="2" type="ORF">ACOC_LOCUS1431</name>
</gene>
<reference evidence="4" key="1">
    <citation type="submission" date="2016-04" db="UniProtKB">
        <authorList>
            <consortium name="WormBaseParasite"/>
        </authorList>
    </citation>
    <scope>IDENTIFICATION</scope>
</reference>
<accession>A0A158PE30</accession>
<protein>
    <submittedName>
        <fullName evidence="4">Nucleoporin GLE1</fullName>
    </submittedName>
</protein>
<dbReference type="OrthoDB" id="5874782at2759"/>
<keyword evidence="3" id="KW-1185">Reference proteome</keyword>
<evidence type="ECO:0000256" key="1">
    <source>
        <dbReference type="SAM" id="Coils"/>
    </source>
</evidence>
<dbReference type="AlphaFoldDB" id="A0A158PE30"/>
<dbReference type="Proteomes" id="UP000267027">
    <property type="component" value="Unassembled WGS sequence"/>
</dbReference>
<dbReference type="WBParaSite" id="ACOC_0000143001-mRNA-1">
    <property type="protein sequence ID" value="ACOC_0000143001-mRNA-1"/>
    <property type="gene ID" value="ACOC_0000143001"/>
</dbReference>